<dbReference type="InterPro" id="IPR036465">
    <property type="entry name" value="vWFA_dom_sf"/>
</dbReference>
<keyword evidence="2 5" id="KW-0812">Transmembrane</keyword>
<keyword evidence="1" id="KW-1003">Cell membrane</keyword>
<reference evidence="7" key="1">
    <citation type="journal article" date="2020" name="mSystems">
        <title>Genome- and Community-Level Interaction Insights into Carbon Utilization and Element Cycling Functions of Hydrothermarchaeota in Hydrothermal Sediment.</title>
        <authorList>
            <person name="Zhou Z."/>
            <person name="Liu Y."/>
            <person name="Xu W."/>
            <person name="Pan J."/>
            <person name="Luo Z.H."/>
            <person name="Li M."/>
        </authorList>
    </citation>
    <scope>NUCLEOTIDE SEQUENCE [LARGE SCALE GENOMIC DNA]</scope>
    <source>
        <strain evidence="7">HyVt-513</strain>
    </source>
</reference>
<evidence type="ECO:0000256" key="3">
    <source>
        <dbReference type="ARBA" id="ARBA00022989"/>
    </source>
</evidence>
<proteinExistence type="predicted"/>
<sequence length="271" mass="29934">MEFVYPQFFWVMIVPFAVFVFLVTTNKDKVARIFDEKVLERLRADSETLPNSLRNLVLFAAVFLMIVALARPVIDRGEKVVHLQGITLLTALDISGSMRSKDRYPNRLEFAKSKLKQFLDALPGDKVGVMAFAHNAFVLAPFTSDAATLKQIVDGVNEEYINMASTDFLALAEEAGRLLRGKKEKILVVFTDGGDPESLKGLQKALKQEGITLYAVLIGTKKGAPVLDRRGRPLKKRDGTIAITQLNEALGTIARQSGGDYVIAGYGREDV</sequence>
<evidence type="ECO:0000256" key="5">
    <source>
        <dbReference type="SAM" id="Phobius"/>
    </source>
</evidence>
<dbReference type="Pfam" id="PF13519">
    <property type="entry name" value="VWA_2"/>
    <property type="match status" value="1"/>
</dbReference>
<feature type="non-terminal residue" evidence="7">
    <location>
        <position position="271"/>
    </location>
</feature>
<keyword evidence="4 5" id="KW-0472">Membrane</keyword>
<evidence type="ECO:0000256" key="1">
    <source>
        <dbReference type="ARBA" id="ARBA00022475"/>
    </source>
</evidence>
<evidence type="ECO:0000256" key="2">
    <source>
        <dbReference type="ARBA" id="ARBA00022692"/>
    </source>
</evidence>
<dbReference type="PANTHER" id="PTHR22550">
    <property type="entry name" value="SPORE GERMINATION PROTEIN"/>
    <property type="match status" value="1"/>
</dbReference>
<accession>A0A7V2SKK2</accession>
<keyword evidence="3 5" id="KW-1133">Transmembrane helix</keyword>
<gene>
    <name evidence="7" type="ORF">ENJ74_00315</name>
</gene>
<dbReference type="Proteomes" id="UP000885722">
    <property type="component" value="Unassembled WGS sequence"/>
</dbReference>
<dbReference type="PANTHER" id="PTHR22550:SF5">
    <property type="entry name" value="LEUCINE ZIPPER PROTEIN 4"/>
    <property type="match status" value="1"/>
</dbReference>
<dbReference type="SUPFAM" id="SSF53300">
    <property type="entry name" value="vWA-like"/>
    <property type="match status" value="1"/>
</dbReference>
<protein>
    <submittedName>
        <fullName evidence="7">VWA domain-containing protein</fullName>
    </submittedName>
</protein>
<evidence type="ECO:0000256" key="4">
    <source>
        <dbReference type="ARBA" id="ARBA00023136"/>
    </source>
</evidence>
<dbReference type="Gene3D" id="3.40.50.410">
    <property type="entry name" value="von Willebrand factor, type A domain"/>
    <property type="match status" value="1"/>
</dbReference>
<feature type="domain" description="VWFA" evidence="6">
    <location>
        <begin position="87"/>
        <end position="219"/>
    </location>
</feature>
<feature type="transmembrane region" description="Helical" evidence="5">
    <location>
        <begin position="6"/>
        <end position="24"/>
    </location>
</feature>
<organism evidence="7">
    <name type="scientific">Nitratifractor salsuginis</name>
    <dbReference type="NCBI Taxonomy" id="269261"/>
    <lineage>
        <taxon>Bacteria</taxon>
        <taxon>Pseudomonadati</taxon>
        <taxon>Campylobacterota</taxon>
        <taxon>Epsilonproteobacteria</taxon>
        <taxon>Campylobacterales</taxon>
        <taxon>Sulfurovaceae</taxon>
        <taxon>Nitratifractor</taxon>
    </lineage>
</organism>
<evidence type="ECO:0000313" key="7">
    <source>
        <dbReference type="EMBL" id="HFC03290.1"/>
    </source>
</evidence>
<evidence type="ECO:0000259" key="6">
    <source>
        <dbReference type="PROSITE" id="PS50234"/>
    </source>
</evidence>
<dbReference type="SMART" id="SM00327">
    <property type="entry name" value="VWA"/>
    <property type="match status" value="1"/>
</dbReference>
<comment type="caution">
    <text evidence="7">The sequence shown here is derived from an EMBL/GenBank/DDBJ whole genome shotgun (WGS) entry which is preliminary data.</text>
</comment>
<dbReference type="InterPro" id="IPR050768">
    <property type="entry name" value="UPF0353/GerABKA_families"/>
</dbReference>
<dbReference type="EMBL" id="DRNO01000023">
    <property type="protein sequence ID" value="HFC03290.1"/>
    <property type="molecule type" value="Genomic_DNA"/>
</dbReference>
<dbReference type="InterPro" id="IPR002035">
    <property type="entry name" value="VWF_A"/>
</dbReference>
<dbReference type="AlphaFoldDB" id="A0A7V2SKK2"/>
<name>A0A7V2SKK2_9BACT</name>
<feature type="transmembrane region" description="Helical" evidence="5">
    <location>
        <begin position="56"/>
        <end position="74"/>
    </location>
</feature>
<dbReference type="PROSITE" id="PS50234">
    <property type="entry name" value="VWFA"/>
    <property type="match status" value="1"/>
</dbReference>